<accession>A0A7W8LMA1</accession>
<proteinExistence type="inferred from homology"/>
<dbReference type="AlphaFoldDB" id="A0A7W8LMA1"/>
<comment type="similarity">
    <text evidence="2 4">Belongs to the bacterial solute-binding protein 3 family.</text>
</comment>
<dbReference type="Pfam" id="PF00497">
    <property type="entry name" value="SBP_bac_3"/>
    <property type="match status" value="1"/>
</dbReference>
<feature type="signal peptide" evidence="5">
    <location>
        <begin position="1"/>
        <end position="20"/>
    </location>
</feature>
<comment type="caution">
    <text evidence="8">The sequence shown here is derived from an EMBL/GenBank/DDBJ whole genome shotgun (WGS) entry which is preliminary data.</text>
</comment>
<dbReference type="GO" id="GO:0030313">
    <property type="term" value="C:cell envelope"/>
    <property type="evidence" value="ECO:0007669"/>
    <property type="project" value="UniProtKB-SubCell"/>
</dbReference>
<dbReference type="GO" id="GO:0015276">
    <property type="term" value="F:ligand-gated monoatomic ion channel activity"/>
    <property type="evidence" value="ECO:0007669"/>
    <property type="project" value="InterPro"/>
</dbReference>
<dbReference type="PROSITE" id="PS51257">
    <property type="entry name" value="PROKAR_LIPOPROTEIN"/>
    <property type="match status" value="1"/>
</dbReference>
<feature type="chain" id="PRO_5031349363" evidence="5">
    <location>
        <begin position="21"/>
        <end position="257"/>
    </location>
</feature>
<dbReference type="RefSeq" id="WP_184659180.1">
    <property type="nucleotide sequence ID" value="NZ_CP031518.1"/>
</dbReference>
<comment type="subcellular location">
    <subcellularLocation>
        <location evidence="1">Cell envelope</location>
    </subcellularLocation>
</comment>
<dbReference type="CDD" id="cd00996">
    <property type="entry name" value="PBP2_AatB_like"/>
    <property type="match status" value="1"/>
</dbReference>
<dbReference type="SUPFAM" id="SSF53850">
    <property type="entry name" value="Periplasmic binding protein-like II"/>
    <property type="match status" value="1"/>
</dbReference>
<dbReference type="PROSITE" id="PS01039">
    <property type="entry name" value="SBP_BACTERIAL_3"/>
    <property type="match status" value="1"/>
</dbReference>
<evidence type="ECO:0000256" key="5">
    <source>
        <dbReference type="SAM" id="SignalP"/>
    </source>
</evidence>
<evidence type="ECO:0000259" key="7">
    <source>
        <dbReference type="SMART" id="SM00079"/>
    </source>
</evidence>
<evidence type="ECO:0000259" key="6">
    <source>
        <dbReference type="SMART" id="SM00062"/>
    </source>
</evidence>
<dbReference type="PANTHER" id="PTHR35936">
    <property type="entry name" value="MEMBRANE-BOUND LYTIC MUREIN TRANSGLYCOSYLASE F"/>
    <property type="match status" value="1"/>
</dbReference>
<protein>
    <submittedName>
        <fullName evidence="8">Polar amino acid transport system substrate-binding protein</fullName>
    </submittedName>
</protein>
<organism evidence="8 9">
    <name type="scientific">Treponema ruminis</name>
    <dbReference type="NCBI Taxonomy" id="744515"/>
    <lineage>
        <taxon>Bacteria</taxon>
        <taxon>Pseudomonadati</taxon>
        <taxon>Spirochaetota</taxon>
        <taxon>Spirochaetia</taxon>
        <taxon>Spirochaetales</taxon>
        <taxon>Treponemataceae</taxon>
        <taxon>Treponema</taxon>
    </lineage>
</organism>
<evidence type="ECO:0000313" key="9">
    <source>
        <dbReference type="Proteomes" id="UP000518887"/>
    </source>
</evidence>
<dbReference type="Gene3D" id="3.40.190.10">
    <property type="entry name" value="Periplasmic binding protein-like II"/>
    <property type="match status" value="2"/>
</dbReference>
<dbReference type="InterPro" id="IPR001320">
    <property type="entry name" value="Iontro_rcpt_C"/>
</dbReference>
<sequence length="257" mass="27528">MKITKVLMGALAALMVVGMASCSKSSNEFVLGLDDSFPPMGFRDDSNEIVGYDIDLAKEVANRLGLKFRAQPISWSAKEQELNTGKIDCIWNGLSITPERLEALAFTKPYLNNAQVVIVRADGGIKNLADLSGKVLGVQAGSSAADAIDENPAFKSSLKAIVDFNDNIMALNDLEIGGLDGVAMDSVVAEYSLKVTGKPFTILADSLAPEQYGIAFKKDNTELRDKVQKALEDMAADGTVAKISEKWFGSDISIIGK</sequence>
<dbReference type="SMART" id="SM00079">
    <property type="entry name" value="PBPe"/>
    <property type="match status" value="1"/>
</dbReference>
<dbReference type="PANTHER" id="PTHR35936:SF34">
    <property type="entry name" value="ABC TRANSPORTER EXTRACELLULAR-BINDING PROTEIN YCKB-RELATED"/>
    <property type="match status" value="1"/>
</dbReference>
<dbReference type="GO" id="GO:0016020">
    <property type="term" value="C:membrane"/>
    <property type="evidence" value="ECO:0007669"/>
    <property type="project" value="InterPro"/>
</dbReference>
<dbReference type="InterPro" id="IPR001638">
    <property type="entry name" value="Solute-binding_3/MltF_N"/>
</dbReference>
<keyword evidence="9" id="KW-1185">Reference proteome</keyword>
<evidence type="ECO:0000256" key="4">
    <source>
        <dbReference type="RuleBase" id="RU003744"/>
    </source>
</evidence>
<evidence type="ECO:0000313" key="8">
    <source>
        <dbReference type="EMBL" id="MBB5226175.1"/>
    </source>
</evidence>
<dbReference type="EMBL" id="JACHFQ010000004">
    <property type="protein sequence ID" value="MBB5226175.1"/>
    <property type="molecule type" value="Genomic_DNA"/>
</dbReference>
<evidence type="ECO:0000256" key="1">
    <source>
        <dbReference type="ARBA" id="ARBA00004196"/>
    </source>
</evidence>
<dbReference type="InterPro" id="IPR018313">
    <property type="entry name" value="SBP_3_CS"/>
</dbReference>
<evidence type="ECO:0000256" key="3">
    <source>
        <dbReference type="ARBA" id="ARBA00022729"/>
    </source>
</evidence>
<reference evidence="8 9" key="1">
    <citation type="submission" date="2020-08" db="EMBL/GenBank/DDBJ databases">
        <title>Genomic Encyclopedia of Type Strains, Phase IV (KMG-IV): sequencing the most valuable type-strain genomes for metagenomic binning, comparative biology and taxonomic classification.</title>
        <authorList>
            <person name="Goeker M."/>
        </authorList>
    </citation>
    <scope>NUCLEOTIDE SEQUENCE [LARGE SCALE GENOMIC DNA]</scope>
    <source>
        <strain evidence="8 9">DSM 103462</strain>
    </source>
</reference>
<feature type="domain" description="Ionotropic glutamate receptor C-terminal" evidence="7">
    <location>
        <begin position="30"/>
        <end position="250"/>
    </location>
</feature>
<gene>
    <name evidence="8" type="ORF">HNP76_001543</name>
</gene>
<dbReference type="Proteomes" id="UP000518887">
    <property type="component" value="Unassembled WGS sequence"/>
</dbReference>
<evidence type="ECO:0000256" key="2">
    <source>
        <dbReference type="ARBA" id="ARBA00010333"/>
    </source>
</evidence>
<feature type="domain" description="Solute-binding protein family 3/N-terminal" evidence="6">
    <location>
        <begin position="28"/>
        <end position="251"/>
    </location>
</feature>
<dbReference type="SMART" id="SM00062">
    <property type="entry name" value="PBPb"/>
    <property type="match status" value="1"/>
</dbReference>
<keyword evidence="3 5" id="KW-0732">Signal</keyword>
<name>A0A7W8LMA1_9SPIR</name>